<sequence>MISVFKTNISTKEKIRYATPTIDNITEIQNWNFDIEDCDYILRIESENSISKIIIHELKKIGFKCLELE</sequence>
<dbReference type="Proteomes" id="UP000306229">
    <property type="component" value="Chromosome"/>
</dbReference>
<proteinExistence type="predicted"/>
<gene>
    <name evidence="1" type="ORF">FF125_02485</name>
</gene>
<dbReference type="KEGG" id="fbe:FF125_02485"/>
<protein>
    <submittedName>
        <fullName evidence="1">Uncharacterized protein</fullName>
    </submittedName>
</protein>
<dbReference type="RefSeq" id="WP_138948296.1">
    <property type="nucleotide sequence ID" value="NZ_CP040749.1"/>
</dbReference>
<reference evidence="1 2" key="1">
    <citation type="submission" date="2019-05" db="EMBL/GenBank/DDBJ databases">
        <title>Algicella ahnfeltiae gen. nov., sp. nov., a novel marine bacterium of the family Flavobacteriaceae isolated from a red alga.</title>
        <authorList>
            <person name="Nedashkovskaya O.I."/>
            <person name="Kukhlevskiy A.D."/>
            <person name="Kim S.-G."/>
            <person name="Zhukova N.V."/>
            <person name="Mikhailov V.V."/>
        </authorList>
    </citation>
    <scope>NUCLEOTIDE SEQUENCE [LARGE SCALE GENOMIC DNA]</scope>
    <source>
        <strain evidence="1 2">10Alg115</strain>
    </source>
</reference>
<keyword evidence="2" id="KW-1185">Reference proteome</keyword>
<dbReference type="EMBL" id="CP040749">
    <property type="protein sequence ID" value="QCX37357.1"/>
    <property type="molecule type" value="Genomic_DNA"/>
</dbReference>
<evidence type="ECO:0000313" key="1">
    <source>
        <dbReference type="EMBL" id="QCX37357.1"/>
    </source>
</evidence>
<dbReference type="OrthoDB" id="1036397at2"/>
<dbReference type="AlphaFoldDB" id="A0A5B7TQY8"/>
<accession>A0A5B7TQY8</accession>
<organism evidence="1 2">
    <name type="scientific">Aureibaculum algae</name>
    <dbReference type="NCBI Taxonomy" id="2584122"/>
    <lineage>
        <taxon>Bacteria</taxon>
        <taxon>Pseudomonadati</taxon>
        <taxon>Bacteroidota</taxon>
        <taxon>Flavobacteriia</taxon>
        <taxon>Flavobacteriales</taxon>
        <taxon>Flavobacteriaceae</taxon>
        <taxon>Aureibaculum</taxon>
    </lineage>
</organism>
<evidence type="ECO:0000313" key="2">
    <source>
        <dbReference type="Proteomes" id="UP000306229"/>
    </source>
</evidence>
<name>A0A5B7TQY8_9FLAO</name>